<comment type="similarity">
    <text evidence="2">Belongs to the TOM1 family.</text>
</comment>
<keyword evidence="3" id="KW-0472">Membrane</keyword>
<organism evidence="6">
    <name type="scientific">Lotus japonicus</name>
    <name type="common">Lotus corniculatus var. japonicus</name>
    <dbReference type="NCBI Taxonomy" id="34305"/>
    <lineage>
        <taxon>Eukaryota</taxon>
        <taxon>Viridiplantae</taxon>
        <taxon>Streptophyta</taxon>
        <taxon>Embryophyta</taxon>
        <taxon>Tracheophyta</taxon>
        <taxon>Spermatophyta</taxon>
        <taxon>Magnoliopsida</taxon>
        <taxon>eudicotyledons</taxon>
        <taxon>Gunneridae</taxon>
        <taxon>Pentapetalae</taxon>
        <taxon>rosids</taxon>
        <taxon>fabids</taxon>
        <taxon>Fabales</taxon>
        <taxon>Fabaceae</taxon>
        <taxon>Papilionoideae</taxon>
        <taxon>50 kb inversion clade</taxon>
        <taxon>NPAAA clade</taxon>
        <taxon>Hologalegina</taxon>
        <taxon>robinioid clade</taxon>
        <taxon>Loteae</taxon>
        <taxon>Lotus</taxon>
    </lineage>
</organism>
<dbReference type="GO" id="GO:0005737">
    <property type="term" value="C:cytoplasm"/>
    <property type="evidence" value="ECO:0007669"/>
    <property type="project" value="UniProtKB-ARBA"/>
</dbReference>
<dbReference type="PANTHER" id="PTHR45898:SF14">
    <property type="entry name" value="TOM1-LIKE PROTEIN 4"/>
    <property type="match status" value="1"/>
</dbReference>
<feature type="domain" description="GAT" evidence="5">
    <location>
        <begin position="1"/>
        <end position="67"/>
    </location>
</feature>
<sequence>MLSALNPKDPEGVKDEVIVDLVDQCRSYQKRVMLLVNNTTDEELLSQGLALNDSLQRVLDRHDDIAKGTANSGAREADLPLVNVNHEDDESEDDFAQLAPRSSRDTNAQNRKPAYDEAESGRVNSFSPPPPASRKPVYSGTGAVDYLSGDAYKAEGSRENSEPTSLAVPLDSSLNPTASLIFNKQPVYDEPFPMNKFSEHLPPAPWDTPSPVVIPPPPSKHNQRQQFFEQHGGFHFSNGSSSSSDGLVGQTQNLFLNSSTPPKQQKPEDALFKDFVDFAKSKTFSFSRPNSSY</sequence>
<dbReference type="InterPro" id="IPR044836">
    <property type="entry name" value="TOL_plant"/>
</dbReference>
<feature type="region of interest" description="Disordered" evidence="4">
    <location>
        <begin position="88"/>
        <end position="141"/>
    </location>
</feature>
<protein>
    <recommendedName>
        <fullName evidence="5">GAT domain-containing protein</fullName>
    </recommendedName>
</protein>
<dbReference type="Pfam" id="PF03127">
    <property type="entry name" value="GAT"/>
    <property type="match status" value="1"/>
</dbReference>
<dbReference type="GO" id="GO:0043130">
    <property type="term" value="F:ubiquitin binding"/>
    <property type="evidence" value="ECO:0007669"/>
    <property type="project" value="InterPro"/>
</dbReference>
<dbReference type="PROSITE" id="PS50909">
    <property type="entry name" value="GAT"/>
    <property type="match status" value="1"/>
</dbReference>
<feature type="region of interest" description="Disordered" evidence="4">
    <location>
        <begin position="229"/>
        <end position="268"/>
    </location>
</feature>
<dbReference type="InterPro" id="IPR038425">
    <property type="entry name" value="GAT_sf"/>
</dbReference>
<proteinExistence type="evidence at transcript level"/>
<dbReference type="InterPro" id="IPR004152">
    <property type="entry name" value="GAT_dom"/>
</dbReference>
<evidence type="ECO:0000313" key="6">
    <source>
        <dbReference type="EMBL" id="AFK38881.1"/>
    </source>
</evidence>
<evidence type="ECO:0000256" key="2">
    <source>
        <dbReference type="ARBA" id="ARBA00007708"/>
    </source>
</evidence>
<evidence type="ECO:0000256" key="4">
    <source>
        <dbReference type="SAM" id="MobiDB-lite"/>
    </source>
</evidence>
<dbReference type="AlphaFoldDB" id="I3SF39"/>
<dbReference type="GO" id="GO:0043328">
    <property type="term" value="P:protein transport to vacuole involved in ubiquitin-dependent protein catabolic process via the multivesicular body sorting pathway"/>
    <property type="evidence" value="ECO:0007669"/>
    <property type="project" value="InterPro"/>
</dbReference>
<accession>I3SF39</accession>
<dbReference type="GO" id="GO:0035091">
    <property type="term" value="F:phosphatidylinositol binding"/>
    <property type="evidence" value="ECO:0007669"/>
    <property type="project" value="InterPro"/>
</dbReference>
<reference evidence="6" key="1">
    <citation type="submission" date="2012-05" db="EMBL/GenBank/DDBJ databases">
        <authorList>
            <person name="Krishnakumar V."/>
            <person name="Cheung F."/>
            <person name="Xiao Y."/>
            <person name="Chan A."/>
            <person name="Moskal W.A."/>
            <person name="Town C.D."/>
        </authorList>
    </citation>
    <scope>NUCLEOTIDE SEQUENCE</scope>
</reference>
<dbReference type="EMBL" id="BT139086">
    <property type="protein sequence ID" value="AFK38881.1"/>
    <property type="molecule type" value="mRNA"/>
</dbReference>
<comment type="subcellular location">
    <subcellularLocation>
        <location evidence="1">Membrane</location>
        <topology evidence="1">Peripheral membrane protein</topology>
    </subcellularLocation>
</comment>
<feature type="compositionally biased region" description="Low complexity" evidence="4">
    <location>
        <begin position="229"/>
        <end position="244"/>
    </location>
</feature>
<dbReference type="PANTHER" id="PTHR45898">
    <property type="entry name" value="TOM1-LIKE PROTEIN"/>
    <property type="match status" value="1"/>
</dbReference>
<dbReference type="SUPFAM" id="SSF89009">
    <property type="entry name" value="GAT-like domain"/>
    <property type="match status" value="1"/>
</dbReference>
<evidence type="ECO:0000256" key="3">
    <source>
        <dbReference type="ARBA" id="ARBA00023136"/>
    </source>
</evidence>
<evidence type="ECO:0000256" key="1">
    <source>
        <dbReference type="ARBA" id="ARBA00004170"/>
    </source>
</evidence>
<evidence type="ECO:0000259" key="5">
    <source>
        <dbReference type="PROSITE" id="PS50909"/>
    </source>
</evidence>
<dbReference type="GO" id="GO:0016020">
    <property type="term" value="C:membrane"/>
    <property type="evidence" value="ECO:0007669"/>
    <property type="project" value="UniProtKB-SubCell"/>
</dbReference>
<name>I3SF39_LOTJA</name>
<feature type="compositionally biased region" description="Polar residues" evidence="4">
    <location>
        <begin position="249"/>
        <end position="263"/>
    </location>
</feature>
<dbReference type="Gene3D" id="1.20.58.160">
    <property type="match status" value="1"/>
</dbReference>
<dbReference type="CDD" id="cd14231">
    <property type="entry name" value="GAT_GGA-like_plant"/>
    <property type="match status" value="1"/>
</dbReference>